<dbReference type="RefSeq" id="YP_009119149.1">
    <property type="nucleotide sequence ID" value="NC_026440.1"/>
</dbReference>
<dbReference type="EMBL" id="KP136319">
    <property type="protein sequence ID" value="AJF96914.1"/>
    <property type="molecule type" value="Genomic_DNA"/>
</dbReference>
<sequence>MNVDDASSLHAVQDAICGDRPHASAARIHDEIERARLIAGSLTSGTVRQWLAHIRHASPDQVLAGEYRALWSALASNRNASEAMGNRPTPTSVEVSAEYMARDTCASAHMAALNELATSDPESAAAQLVEALGASARCGAIAPPTSPDRARTPTHFVLTSQKDGMIRAALFRLPDADGGIARVVLCIDYSLQSAQVDGHMVKSSLRRKSCVGCSYLEFVSLLLHAFAERADLACHSALRPEARAASAWFTRSLTRLSSPHDVPRAVRSYIDKPHESYRWRGAFQGEWMGGVLHGAWVDEARIENLVCLLAGRQCADRASSLFVAPRSLLDRALAAYRGPLRVGVLPSDVLARAAARAWHRVCTETPLPSGRLPHGDTLLDIARAFGVEPTPAQLERPELLCARLAEPAVVEMVRSRYGLDPVRGPVAFTGPHHYARLWASLCDCAPGTRPDAEPCAL</sequence>
<organism evidence="1 2">
    <name type="scientific">Pandoravirus inopinatum</name>
    <dbReference type="NCBI Taxonomy" id="1605721"/>
    <lineage>
        <taxon>Viruses</taxon>
        <taxon>Pandoravirus</taxon>
    </lineage>
</organism>
<proteinExistence type="predicted"/>
<protein>
    <submittedName>
        <fullName evidence="1">Uncharacterized protein</fullName>
    </submittedName>
</protein>
<accession>A0A0B5J0D9</accession>
<evidence type="ECO:0000313" key="1">
    <source>
        <dbReference type="EMBL" id="AJF96914.1"/>
    </source>
</evidence>
<evidence type="ECO:0000313" key="2">
    <source>
        <dbReference type="Proteomes" id="UP000202511"/>
    </source>
</evidence>
<dbReference type="KEGG" id="vg:23461831"/>
<name>A0A0B5J0D9_9VIRU</name>
<dbReference type="Proteomes" id="UP000202511">
    <property type="component" value="Segment"/>
</dbReference>
<dbReference type="GeneID" id="23461831"/>
<reference evidence="1 2" key="1">
    <citation type="journal article" date="2015" name="Parasitol. Res.">
        <title>Viruses in close associations with free-living amoebae.</title>
        <authorList>
            <person name="Scheid P."/>
        </authorList>
    </citation>
    <scope>NUCLEOTIDE SEQUENCE [LARGE SCALE GENOMIC DNA]</scope>
    <source>
        <strain evidence="1">KlaHel</strain>
    </source>
</reference>